<dbReference type="Gene3D" id="1.20.1740.10">
    <property type="entry name" value="Amino acid/polyamine transporter I"/>
    <property type="match status" value="1"/>
</dbReference>
<organism evidence="8 9">
    <name type="scientific">Parvicella tangerina</name>
    <dbReference type="NCBI Taxonomy" id="2829795"/>
    <lineage>
        <taxon>Bacteria</taxon>
        <taxon>Pseudomonadati</taxon>
        <taxon>Bacteroidota</taxon>
        <taxon>Flavobacteriia</taxon>
        <taxon>Flavobacteriales</taxon>
        <taxon>Parvicellaceae</taxon>
        <taxon>Parvicella</taxon>
    </lineage>
</organism>
<feature type="transmembrane region" description="Helical" evidence="6">
    <location>
        <begin position="254"/>
        <end position="281"/>
    </location>
</feature>
<evidence type="ECO:0000313" key="9">
    <source>
        <dbReference type="Proteomes" id="UP000683507"/>
    </source>
</evidence>
<feature type="domain" description="Amino acid permease/ SLC12A" evidence="7">
    <location>
        <begin position="10"/>
        <end position="407"/>
    </location>
</feature>
<evidence type="ECO:0000259" key="7">
    <source>
        <dbReference type="Pfam" id="PF00324"/>
    </source>
</evidence>
<accession>A0A916NHQ5</accession>
<dbReference type="PANTHER" id="PTHR11827">
    <property type="entry name" value="SOLUTE CARRIER FAMILY 12, CATION COTRANSPORTERS"/>
    <property type="match status" value="1"/>
</dbReference>
<feature type="transmembrane region" description="Helical" evidence="6">
    <location>
        <begin position="150"/>
        <end position="167"/>
    </location>
</feature>
<evidence type="ECO:0000256" key="5">
    <source>
        <dbReference type="SAM" id="Coils"/>
    </source>
</evidence>
<feature type="transmembrane region" description="Helical" evidence="6">
    <location>
        <begin position="7"/>
        <end position="25"/>
    </location>
</feature>
<evidence type="ECO:0000256" key="6">
    <source>
        <dbReference type="SAM" id="Phobius"/>
    </source>
</evidence>
<dbReference type="Proteomes" id="UP000683507">
    <property type="component" value="Chromosome"/>
</dbReference>
<feature type="transmembrane region" description="Helical" evidence="6">
    <location>
        <begin position="366"/>
        <end position="383"/>
    </location>
</feature>
<dbReference type="RefSeq" id="WP_258542442.1">
    <property type="nucleotide sequence ID" value="NZ_OU015584.1"/>
</dbReference>
<feature type="transmembrane region" description="Helical" evidence="6">
    <location>
        <begin position="187"/>
        <end position="206"/>
    </location>
</feature>
<dbReference type="GO" id="GO:0016020">
    <property type="term" value="C:membrane"/>
    <property type="evidence" value="ECO:0007669"/>
    <property type="project" value="UniProtKB-SubCell"/>
</dbReference>
<evidence type="ECO:0000256" key="2">
    <source>
        <dbReference type="ARBA" id="ARBA00022692"/>
    </source>
</evidence>
<dbReference type="InterPro" id="IPR004842">
    <property type="entry name" value="SLC12A_fam"/>
</dbReference>
<dbReference type="PANTHER" id="PTHR11827:SF72">
    <property type="entry name" value="GH08340P"/>
    <property type="match status" value="1"/>
</dbReference>
<keyword evidence="2 6" id="KW-0812">Transmembrane</keyword>
<proteinExistence type="predicted"/>
<name>A0A916NHQ5_9FLAO</name>
<keyword evidence="9" id="KW-1185">Reference proteome</keyword>
<feature type="transmembrane region" description="Helical" evidence="6">
    <location>
        <begin position="389"/>
        <end position="407"/>
    </location>
</feature>
<reference evidence="8" key="1">
    <citation type="submission" date="2021-04" db="EMBL/GenBank/DDBJ databases">
        <authorList>
            <person name="Rodrigo-Torres L."/>
            <person name="Arahal R. D."/>
            <person name="Lucena T."/>
        </authorList>
    </citation>
    <scope>NUCLEOTIDE SEQUENCE</scope>
    <source>
        <strain evidence="8">AS29M-1</strain>
    </source>
</reference>
<feature type="coiled-coil region" evidence="5">
    <location>
        <begin position="1165"/>
        <end position="1203"/>
    </location>
</feature>
<evidence type="ECO:0000256" key="1">
    <source>
        <dbReference type="ARBA" id="ARBA00004141"/>
    </source>
</evidence>
<comment type="subcellular location">
    <subcellularLocation>
        <location evidence="1">Membrane</location>
        <topology evidence="1">Multi-pass membrane protein</topology>
    </subcellularLocation>
</comment>
<dbReference type="EMBL" id="OU015584">
    <property type="protein sequence ID" value="CAG5083487.1"/>
    <property type="molecule type" value="Genomic_DNA"/>
</dbReference>
<feature type="transmembrane region" description="Helical" evidence="6">
    <location>
        <begin position="80"/>
        <end position="105"/>
    </location>
</feature>
<dbReference type="GO" id="GO:0015377">
    <property type="term" value="F:chloride:monoatomic cation symporter activity"/>
    <property type="evidence" value="ECO:0007669"/>
    <property type="project" value="InterPro"/>
</dbReference>
<protein>
    <recommendedName>
        <fullName evidence="7">Amino acid permease/ SLC12A domain-containing protein</fullName>
    </recommendedName>
</protein>
<dbReference type="KEGG" id="ptan:CRYO30217_02211"/>
<evidence type="ECO:0000256" key="3">
    <source>
        <dbReference type="ARBA" id="ARBA00022989"/>
    </source>
</evidence>
<feature type="transmembrane region" description="Helical" evidence="6">
    <location>
        <begin position="37"/>
        <end position="59"/>
    </location>
</feature>
<keyword evidence="5" id="KW-0175">Coiled coil</keyword>
<gene>
    <name evidence="8" type="ORF">CRYO30217_02211</name>
</gene>
<feature type="transmembrane region" description="Helical" evidence="6">
    <location>
        <begin position="334"/>
        <end position="354"/>
    </location>
</feature>
<keyword evidence="3 6" id="KW-1133">Transmembrane helix</keyword>
<keyword evidence="4 6" id="KW-0472">Membrane</keyword>
<feature type="transmembrane region" description="Helical" evidence="6">
    <location>
        <begin position="125"/>
        <end position="143"/>
    </location>
</feature>
<evidence type="ECO:0000256" key="4">
    <source>
        <dbReference type="ARBA" id="ARBA00023136"/>
    </source>
</evidence>
<dbReference type="Pfam" id="PF00324">
    <property type="entry name" value="AA_permease"/>
    <property type="match status" value="1"/>
</dbReference>
<feature type="transmembrane region" description="Helical" evidence="6">
    <location>
        <begin position="218"/>
        <end position="242"/>
    </location>
</feature>
<dbReference type="InterPro" id="IPR004841">
    <property type="entry name" value="AA-permease/SLC12A_dom"/>
</dbReference>
<sequence length="1637" mass="184701">MKKYGTFAGVFTPSILTILGVIMYMRMGAIVGHSSGIWMTIGIILFAHVISITTGLSVSSVATDKKIKAGGIYYMLSRSLGFPIGGAIGVALFIATALSISLYLIGFSESILNVIGVEEITTNHLRLTGGLTLFAVVVLAFISTSLAMKMQFVILSFIILSLVSIFFGDGDGLKTGTDFIENANFSVLFGIFFPAVTGFTAGVAMSGDLKNPIKSIPWGTMLSIGVGLTVYTALALLLNFSIDKEVLQTNNNAIVEFAAVGFLVVLGIWGATLSSALGGILGAPRILQAMSNDKITPQIFGRGVGENNEPRNALLLTGVIAFGGIMIGELNQIAGIVAMLYMTAYFFINVTCVLEQWASPDFRPTFKIPMLVPLIGAIATIVLMIQLDVISALGAIVVVVAVFFWLAKKQLEVGSGDVWNSVWSSIVKIGLKNLQKKSTHKRNWEPNILMFSGDSAHRSELIAFSKGIAGQNGMISNFDLVKNETASVLFPKHQQTNVKVDENDDAIFYRKQECQNIYRGIENIANTYGFSGIDPNTVLMGWGRNTKDPLEFARMSDYLHQLDHNVLFLDYDEQKGFGAKKTLDIWWVNLDEYCELSLHLSKLMNSSGNWNQMQVRVLFNNLDNSTHDYVERIIEQKCEKNRVNAEVVVVNNELERKSLYELVRKYSVDTDLIFMELPKIEEGAEGSFVTRTNQLLTDIGTTLLIRASSHFYEDINLDPVLQKEYIEMQSKIELDKESVEFMAKSSAFPEVNHMMEEFANKLYEEHHQFSKKVYHTMDEVYNAFVVIADELMYDEDAESKFAAAFDDFRNERIAAIKSSMQTGLKELLLNAQGSVSGVANVINLVWTPEMYQVSGTDGKTVARAKNSIAKRKGQVSFPINQVVSHHLEETYLKDFKRMLYITGLSGFILNNFLMKRMGGKSVDLQELKNELGKTIQKEHQIFLKYSKSYIQKLIQKVVDDAENPMFESVIVEREEEKDTNKVKRYLVNLSKYPNAFLRNQQLLTNQLEGLFYLKRLNAGIVRSVSHHKQLLKEGLKAEEGLINAKLDEFLKMSKDELLNRSVDLPDALVLQGFVSKVNLLIGELMLRFKEELKVINAKSINEFEKDQEHVSIVNVAFKKTVMYAVENEFVVELSQRINELQYGVNIAIDDLSKSLRLLQFQFSSVDAEETEVQEVKDQVKEKLEVVQKEYAALDEKLNDLLDVLLEKLSKTLDIDVLLNKSDFSQSVYIRQKAYNQGTKYLDKTKKGLRFLDRKIDDVVIKLRDTVSKSSFEYRTKGLVNLQSKLADFVEEVSLKKRLSNEIPYFYQQLFTSKQVAPDQPLMHRSTELKEAYKALERWETGASGVLLFTGEAQSGKSYVKQNFINAYLRGKSIQIERKSRNAKESFVSLLQRATGVYSDVDTILSSLDQGTVIDVVDVENFYGHEGDVNEELSSIFKWAAKYYGKLFFVMDCNIHFYNFAKHAIDIDDYLLASVVVRPLSTQAIKDIVLERHRAGGLKFFWDEHHEDDTKLRKLNKLMTRITSNADGNVGSALYLWLGGVEETENNVLVLGKFEQQEIGFKLKSEWELILYQVLLRKNVLEEELVQMFDGDFVNGQTEVYNLLRSGVLQKNMLGDLQINPYACSYVVKYLRRQQIIV</sequence>
<evidence type="ECO:0000313" key="8">
    <source>
        <dbReference type="EMBL" id="CAG5083487.1"/>
    </source>
</evidence>